<sequence>MTSPFVHDVPASRVVFGNGRVNDVAAEIERLGCSRAMLVSGGPEAQYAVRIEDQLGDRIVARFTDVVMHVPVPVAQQAIALASECGVDVIIALGGGSSTGMAKAVALETGLPILAVPTTYAGSEMTSIWGLTENNRKTTGRDPRVLPRAVIYDPELTLTLPADISAASGMNALAHLVEGLYAPSISPISAMQAQEGVRALASSLPRVVADPADLEARGDALYGAWLAGWTLGTTGMGVHHKICHVLGGAYNLPHAPMHSSVLPYATAFNTADAPKAMAAIVRALNDAGHPATDAASGIWDLAQAIGAPTCLVDVGFDTSSIDEAAEIIVAGQPVNPRTVEITGVRALLEAACSGIRPEGTP</sequence>
<organism evidence="6">
    <name type="scientific">freshwater metagenome</name>
    <dbReference type="NCBI Taxonomy" id="449393"/>
    <lineage>
        <taxon>unclassified sequences</taxon>
        <taxon>metagenomes</taxon>
        <taxon>ecological metagenomes</taxon>
    </lineage>
</organism>
<reference evidence="6" key="1">
    <citation type="submission" date="2020-05" db="EMBL/GenBank/DDBJ databases">
        <authorList>
            <person name="Chiriac C."/>
            <person name="Salcher M."/>
            <person name="Ghai R."/>
            <person name="Kavagutti S V."/>
        </authorList>
    </citation>
    <scope>NUCLEOTIDE SEQUENCE</scope>
</reference>
<dbReference type="InterPro" id="IPR001670">
    <property type="entry name" value="ADH_Fe/GldA"/>
</dbReference>
<dbReference type="InterPro" id="IPR039697">
    <property type="entry name" value="Alcohol_dehydrogenase_Fe"/>
</dbReference>
<feature type="domain" description="Fe-containing alcohol dehydrogenase-like C-terminal" evidence="5">
    <location>
        <begin position="166"/>
        <end position="351"/>
    </location>
</feature>
<dbReference type="AlphaFoldDB" id="A0A6J6U2J9"/>
<dbReference type="GO" id="GO:0018506">
    <property type="term" value="F:maleylacetate reductase activity"/>
    <property type="evidence" value="ECO:0007669"/>
    <property type="project" value="InterPro"/>
</dbReference>
<comment type="similarity">
    <text evidence="1">Belongs to the iron-containing alcohol dehydrogenase family.</text>
</comment>
<dbReference type="Pfam" id="PF00465">
    <property type="entry name" value="Fe-ADH"/>
    <property type="match status" value="1"/>
</dbReference>
<keyword evidence="2" id="KW-0560">Oxidoreductase</keyword>
<proteinExistence type="inferred from homology"/>
<dbReference type="InterPro" id="IPR056798">
    <property type="entry name" value="ADH_Fe_C"/>
</dbReference>
<evidence type="ECO:0000259" key="5">
    <source>
        <dbReference type="Pfam" id="PF25137"/>
    </source>
</evidence>
<dbReference type="Pfam" id="PF25137">
    <property type="entry name" value="ADH_Fe_C"/>
    <property type="match status" value="1"/>
</dbReference>
<dbReference type="GO" id="GO:0046872">
    <property type="term" value="F:metal ion binding"/>
    <property type="evidence" value="ECO:0007669"/>
    <property type="project" value="InterPro"/>
</dbReference>
<dbReference type="GO" id="GO:0004022">
    <property type="term" value="F:alcohol dehydrogenase (NAD+) activity"/>
    <property type="evidence" value="ECO:0007669"/>
    <property type="project" value="TreeGrafter"/>
</dbReference>
<feature type="domain" description="Alcohol dehydrogenase iron-type/glycerol dehydrogenase GldA" evidence="4">
    <location>
        <begin position="12"/>
        <end position="154"/>
    </location>
</feature>
<gene>
    <name evidence="6" type="ORF">UFOPK2786_01383</name>
</gene>
<dbReference type="SUPFAM" id="SSF56796">
    <property type="entry name" value="Dehydroquinate synthase-like"/>
    <property type="match status" value="1"/>
</dbReference>
<dbReference type="CDD" id="cd08177">
    <property type="entry name" value="MAR"/>
    <property type="match status" value="1"/>
</dbReference>
<evidence type="ECO:0000256" key="1">
    <source>
        <dbReference type="ARBA" id="ARBA00007358"/>
    </source>
</evidence>
<keyword evidence="3" id="KW-0520">NAD</keyword>
<dbReference type="PANTHER" id="PTHR11496:SF102">
    <property type="entry name" value="ALCOHOL DEHYDROGENASE 4"/>
    <property type="match status" value="1"/>
</dbReference>
<dbReference type="Gene3D" id="1.20.1090.10">
    <property type="entry name" value="Dehydroquinate synthase-like - alpha domain"/>
    <property type="match status" value="1"/>
</dbReference>
<name>A0A6J6U2J9_9ZZZZ</name>
<evidence type="ECO:0000313" key="6">
    <source>
        <dbReference type="EMBL" id="CAB4752817.1"/>
    </source>
</evidence>
<dbReference type="InterPro" id="IPR034786">
    <property type="entry name" value="MAR"/>
</dbReference>
<accession>A0A6J6U2J9</accession>
<dbReference type="PANTHER" id="PTHR11496">
    <property type="entry name" value="ALCOHOL DEHYDROGENASE"/>
    <property type="match status" value="1"/>
</dbReference>
<evidence type="ECO:0000256" key="2">
    <source>
        <dbReference type="ARBA" id="ARBA00023002"/>
    </source>
</evidence>
<protein>
    <submittedName>
        <fullName evidence="6">Unannotated protein</fullName>
    </submittedName>
</protein>
<evidence type="ECO:0000256" key="3">
    <source>
        <dbReference type="ARBA" id="ARBA00023027"/>
    </source>
</evidence>
<evidence type="ECO:0000259" key="4">
    <source>
        <dbReference type="Pfam" id="PF00465"/>
    </source>
</evidence>
<dbReference type="Gene3D" id="3.40.50.1970">
    <property type="match status" value="1"/>
</dbReference>
<dbReference type="EMBL" id="CAEZYW010000236">
    <property type="protein sequence ID" value="CAB4752817.1"/>
    <property type="molecule type" value="Genomic_DNA"/>
</dbReference>